<dbReference type="GO" id="GO:0000147">
    <property type="term" value="P:actin cortical patch assembly"/>
    <property type="evidence" value="ECO:0007669"/>
    <property type="project" value="TreeGrafter"/>
</dbReference>
<dbReference type="InterPro" id="IPR030125">
    <property type="entry name" value="SPIN90/Ldb17"/>
</dbReference>
<keyword evidence="3" id="KW-1185">Reference proteome</keyword>
<feature type="domain" description="SPIN90/Ldb17 leucine-rich" evidence="1">
    <location>
        <begin position="136"/>
        <end position="247"/>
    </location>
</feature>
<dbReference type="PANTHER" id="PTHR13357:SF1">
    <property type="entry name" value="NCK-INTERACTING PROTEIN WITH SH3 DOMAIN"/>
    <property type="match status" value="1"/>
</dbReference>
<dbReference type="RefSeq" id="XP_007374140.1">
    <property type="nucleotide sequence ID" value="XM_007374078.1"/>
</dbReference>
<dbReference type="Pfam" id="PF09431">
    <property type="entry name" value="SPIN90_LRD"/>
    <property type="match status" value="1"/>
</dbReference>
<dbReference type="Proteomes" id="UP000000709">
    <property type="component" value="Unassembled WGS sequence"/>
</dbReference>
<dbReference type="InParanoid" id="G3AJ44"/>
<dbReference type="AlphaFoldDB" id="G3AJ44"/>
<feature type="non-terminal residue" evidence="2">
    <location>
        <position position="249"/>
    </location>
</feature>
<evidence type="ECO:0000313" key="2">
    <source>
        <dbReference type="EMBL" id="EGW34556.1"/>
    </source>
</evidence>
<dbReference type="GO" id="GO:0030479">
    <property type="term" value="C:actin cortical patch"/>
    <property type="evidence" value="ECO:0007669"/>
    <property type="project" value="TreeGrafter"/>
</dbReference>
<dbReference type="GeneID" id="18873164"/>
<dbReference type="eggNOG" id="KOG4035">
    <property type="taxonomic scope" value="Eukaryota"/>
</dbReference>
<dbReference type="EMBL" id="GL996500">
    <property type="protein sequence ID" value="EGW34556.1"/>
    <property type="molecule type" value="Genomic_DNA"/>
</dbReference>
<dbReference type="InterPro" id="IPR018556">
    <property type="entry name" value="SPIN90/Ldb17_LRD"/>
</dbReference>
<name>G3AJ44_SPAPN</name>
<dbReference type="GO" id="GO:0051666">
    <property type="term" value="P:actin cortical patch localization"/>
    <property type="evidence" value="ECO:0007669"/>
    <property type="project" value="TreeGrafter"/>
</dbReference>
<dbReference type="GO" id="GO:0071933">
    <property type="term" value="F:Arp2/3 complex binding"/>
    <property type="evidence" value="ECO:0007669"/>
    <property type="project" value="TreeGrafter"/>
</dbReference>
<organism evidence="3">
    <name type="scientific">Spathaspora passalidarum (strain NRRL Y-27907 / 11-Y1)</name>
    <dbReference type="NCBI Taxonomy" id="619300"/>
    <lineage>
        <taxon>Eukaryota</taxon>
        <taxon>Fungi</taxon>
        <taxon>Dikarya</taxon>
        <taxon>Ascomycota</taxon>
        <taxon>Saccharomycotina</taxon>
        <taxon>Pichiomycetes</taxon>
        <taxon>Debaryomycetaceae</taxon>
        <taxon>Spathaspora</taxon>
    </lineage>
</organism>
<sequence length="249" mass="29377">MFDRNKRDKHRGRELERVSMHYFLNCPTEQLELLPADMLYSALSEFNFVAVASHFISAQIKAANGNLQSTDTSYVILKFSCDIFFEYLFHIELFNDGEFTCLTNTDLIPTVITYLLDNENFNNYDLDSDDFENEDKLIAYEEFKLLLLINEQYMMRSYTSNVNNRVFDGLMRGKSEQPNLTNITGFINLLIYHLNREESNIIKILILKFLYLVFTTSYVTKMVYLNDLKILIDIFIRELNNMDNSKENR</sequence>
<accession>G3AJ44</accession>
<reference evidence="2 3" key="1">
    <citation type="journal article" date="2011" name="Proc. Natl. Acad. Sci. U.S.A.">
        <title>Comparative genomics of xylose-fermenting fungi for enhanced biofuel production.</title>
        <authorList>
            <person name="Wohlbach D.J."/>
            <person name="Kuo A."/>
            <person name="Sato T.K."/>
            <person name="Potts K.M."/>
            <person name="Salamov A.A."/>
            <person name="LaButti K.M."/>
            <person name="Sun H."/>
            <person name="Clum A."/>
            <person name="Pangilinan J.L."/>
            <person name="Lindquist E.A."/>
            <person name="Lucas S."/>
            <person name="Lapidus A."/>
            <person name="Jin M."/>
            <person name="Gunawan C."/>
            <person name="Balan V."/>
            <person name="Dale B.E."/>
            <person name="Jeffries T.W."/>
            <person name="Zinkel R."/>
            <person name="Barry K.W."/>
            <person name="Grigoriev I.V."/>
            <person name="Gasch A.P."/>
        </authorList>
    </citation>
    <scope>NUCLEOTIDE SEQUENCE [LARGE SCALE GENOMIC DNA]</scope>
    <source>
        <strain evidence="3">NRRL Y-27907 / 11-Y1</strain>
    </source>
</reference>
<dbReference type="GO" id="GO:0006897">
    <property type="term" value="P:endocytosis"/>
    <property type="evidence" value="ECO:0007669"/>
    <property type="project" value="TreeGrafter"/>
</dbReference>
<evidence type="ECO:0000313" key="3">
    <source>
        <dbReference type="Proteomes" id="UP000000709"/>
    </source>
</evidence>
<dbReference type="HOGENOM" id="CLU_1118021_0_0_1"/>
<proteinExistence type="predicted"/>
<dbReference type="OrthoDB" id="445362at2759"/>
<protein>
    <recommendedName>
        <fullName evidence="1">SPIN90/Ldb17 leucine-rich domain-containing protein</fullName>
    </recommendedName>
</protein>
<dbReference type="KEGG" id="spaa:SPAPADRAFT_59978"/>
<evidence type="ECO:0000259" key="1">
    <source>
        <dbReference type="Pfam" id="PF09431"/>
    </source>
</evidence>
<dbReference type="PANTHER" id="PTHR13357">
    <property type="entry name" value="SH3 ADAPTER PROTEIN SPIN90 NCK INTERACTING PROTEIN WITH SH3 DOMAIN"/>
    <property type="match status" value="1"/>
</dbReference>
<gene>
    <name evidence="2" type="ORF">SPAPADRAFT_59978</name>
</gene>
<dbReference type="STRING" id="619300.G3AJ44"/>